<accession>A0A3G8YJ83</accession>
<reference evidence="1 2" key="1">
    <citation type="submission" date="2018-11" db="EMBL/GenBank/DDBJ databases">
        <title>Deinococcus shelandsis sp. nov., isolated from South Shetland Islands soil of Antarctica.</title>
        <authorList>
            <person name="Tian J."/>
        </authorList>
    </citation>
    <scope>NUCLEOTIDE SEQUENCE [LARGE SCALE GENOMIC DNA]</scope>
    <source>
        <strain evidence="1 2">S14-83T</strain>
        <plasmid evidence="1 2">unnamed4</plasmid>
    </source>
</reference>
<dbReference type="OrthoDB" id="62746at2"/>
<proteinExistence type="predicted"/>
<keyword evidence="2" id="KW-1185">Reference proteome</keyword>
<dbReference type="AlphaFoldDB" id="A0A3G8YJ83"/>
<gene>
    <name evidence="1" type="ORF">EHF33_20635</name>
</gene>
<keyword evidence="1" id="KW-0614">Plasmid</keyword>
<name>A0A3G8YJ83_9DEIO</name>
<geneLocation type="plasmid" evidence="1 2">
    <name>unnamed4</name>
</geneLocation>
<protein>
    <submittedName>
        <fullName evidence="1">Uncharacterized protein</fullName>
    </submittedName>
</protein>
<dbReference type="KEGG" id="dph:EHF33_20635"/>
<evidence type="ECO:0000313" key="1">
    <source>
        <dbReference type="EMBL" id="AZI45319.1"/>
    </source>
</evidence>
<dbReference type="Proteomes" id="UP000276417">
    <property type="component" value="Plasmid unnamed4"/>
</dbReference>
<organism evidence="1 2">
    <name type="scientific">Deinococcus psychrotolerans</name>
    <dbReference type="NCBI Taxonomy" id="2489213"/>
    <lineage>
        <taxon>Bacteria</taxon>
        <taxon>Thermotogati</taxon>
        <taxon>Deinococcota</taxon>
        <taxon>Deinococci</taxon>
        <taxon>Deinococcales</taxon>
        <taxon>Deinococcaceae</taxon>
        <taxon>Deinococcus</taxon>
    </lineage>
</organism>
<sequence>MVEGTGQIHAMIRDAARSVGGDHGIPAPAQARSSLSAAQLEEHGRASYADALEACRLLSAGRTEAAQLLARRALAHRQAWKHATAGYAQEAQRHTGRYFEWEVLSVRDYAEDGEDYTQWYFRLMLIWHEDGQQLVVANAPELEASTGMEVGEGSWRALCRWIEEHSSPEGRANRGRPVEDDAHLIFLDNNGHLRPRRFVQDRYSGLLDAFSCLRRAMIWKVDELPELQEREARAFEIDWDDDTPGEE</sequence>
<dbReference type="EMBL" id="CP034188">
    <property type="protein sequence ID" value="AZI45319.1"/>
    <property type="molecule type" value="Genomic_DNA"/>
</dbReference>
<dbReference type="RefSeq" id="WP_124875809.1">
    <property type="nucleotide sequence ID" value="NZ_CP034188.1"/>
</dbReference>
<evidence type="ECO:0000313" key="2">
    <source>
        <dbReference type="Proteomes" id="UP000276417"/>
    </source>
</evidence>